<dbReference type="GO" id="GO:0005886">
    <property type="term" value="C:plasma membrane"/>
    <property type="evidence" value="ECO:0007669"/>
    <property type="project" value="UniProtKB-SubCell"/>
</dbReference>
<comment type="similarity">
    <text evidence="6">Belongs to the ABC transporter superfamily. Sulfate/tungstate importer (TC 3.A.1.6) family.</text>
</comment>
<dbReference type="GO" id="GO:0016887">
    <property type="term" value="F:ATP hydrolysis activity"/>
    <property type="evidence" value="ECO:0007669"/>
    <property type="project" value="InterPro"/>
</dbReference>
<sequence>MLQRPEKSSVPWEYITTIKLDSVSKSYNGVPAVQDISLTIQGGELLVLMGGSGSGKTTTIRMINRLIEPDNGVIYINDIPVSSLHPLSLRRSIGYVIQQIGLLPHLSVSANIGLPLRISGAQEDEISQKVKNLLSLVRLDPEMFQNRKPAELSGGEQQRVGLARALATNPPLLLMDEPFGALDPLLRRKLQKEFLEIKKNLGITIIFVTHDIHEAFLLGDRIALFHEGRLHTVGTPQDLIGSARSDPVLSYFIGDDHLSYSTSLPVISFALRSGSFILFPLAEYSQINQSDYGTKVILYKSEEGIYHASTPGSMHTLSPVSMVDEDATVQDVVTACTKARSHVAVMHTSVNSQEMSDSQIRIILLDDILQFLFGSPE</sequence>
<evidence type="ECO:0000256" key="10">
    <source>
        <dbReference type="ARBA" id="ARBA00047936"/>
    </source>
</evidence>
<evidence type="ECO:0000256" key="6">
    <source>
        <dbReference type="ARBA" id="ARBA00038307"/>
    </source>
</evidence>
<organism evidence="13 14">
    <name type="scientific">Methanospirillum purgamenti</name>
    <dbReference type="NCBI Taxonomy" id="2834276"/>
    <lineage>
        <taxon>Archaea</taxon>
        <taxon>Methanobacteriati</taxon>
        <taxon>Methanobacteriota</taxon>
        <taxon>Stenosarchaea group</taxon>
        <taxon>Methanomicrobia</taxon>
        <taxon>Methanomicrobiales</taxon>
        <taxon>Methanospirillaceae</taxon>
        <taxon>Methanospirillum</taxon>
    </lineage>
</organism>
<comment type="subcellular location">
    <subcellularLocation>
        <location evidence="1">Cell membrane</location>
        <topology evidence="1">Peripheral membrane protein</topology>
    </subcellularLocation>
</comment>
<keyword evidence="14" id="KW-1185">Reference proteome</keyword>
<dbReference type="PROSITE" id="PS00211">
    <property type="entry name" value="ABC_TRANSPORTER_1"/>
    <property type="match status" value="1"/>
</dbReference>
<dbReference type="PROSITE" id="PS50893">
    <property type="entry name" value="ABC_TRANSPORTER_2"/>
    <property type="match status" value="1"/>
</dbReference>
<dbReference type="KEGG" id="mrtj:KHC33_13040"/>
<keyword evidence="5 13" id="KW-0067">ATP-binding</keyword>
<evidence type="ECO:0000256" key="2">
    <source>
        <dbReference type="ARBA" id="ARBA00022448"/>
    </source>
</evidence>
<evidence type="ECO:0000256" key="3">
    <source>
        <dbReference type="ARBA" id="ARBA00022505"/>
    </source>
</evidence>
<comment type="catalytic activity">
    <reaction evidence="10">
        <text>tungstate(in) + ATP + H2O = tungstate(out) + ADP + phosphate + H(+)</text>
        <dbReference type="Rhea" id="RHEA:35027"/>
        <dbReference type="ChEBI" id="CHEBI:15377"/>
        <dbReference type="ChEBI" id="CHEBI:15378"/>
        <dbReference type="ChEBI" id="CHEBI:30616"/>
        <dbReference type="ChEBI" id="CHEBI:43474"/>
        <dbReference type="ChEBI" id="CHEBI:46502"/>
        <dbReference type="ChEBI" id="CHEBI:456216"/>
        <dbReference type="EC" id="7.3.2.6"/>
    </reaction>
</comment>
<dbReference type="GeneID" id="65098126"/>
<dbReference type="PANTHER" id="PTHR42781:SF4">
    <property type="entry name" value="SPERMIDINE_PUTRESCINE IMPORT ATP-BINDING PROTEIN POTA"/>
    <property type="match status" value="1"/>
</dbReference>
<evidence type="ECO:0000256" key="11">
    <source>
        <dbReference type="ARBA" id="ARBA00057369"/>
    </source>
</evidence>
<dbReference type="SUPFAM" id="SSF52540">
    <property type="entry name" value="P-loop containing nucleoside triphosphate hydrolases"/>
    <property type="match status" value="1"/>
</dbReference>
<protein>
    <recommendedName>
        <fullName evidence="9">Molybdate/tungstate import ATP-binding protein WtpC</fullName>
        <ecNumber evidence="8">7.3.2.6</ecNumber>
    </recommendedName>
</protein>
<dbReference type="PANTHER" id="PTHR42781">
    <property type="entry name" value="SPERMIDINE/PUTRESCINE IMPORT ATP-BINDING PROTEIN POTA"/>
    <property type="match status" value="1"/>
</dbReference>
<dbReference type="EMBL" id="CP075546">
    <property type="protein sequence ID" value="QVV88244.1"/>
    <property type="molecule type" value="Genomic_DNA"/>
</dbReference>
<evidence type="ECO:0000256" key="1">
    <source>
        <dbReference type="ARBA" id="ARBA00004202"/>
    </source>
</evidence>
<dbReference type="Gene3D" id="3.40.50.300">
    <property type="entry name" value="P-loop containing nucleotide triphosphate hydrolases"/>
    <property type="match status" value="1"/>
</dbReference>
<dbReference type="EC" id="7.3.2.6" evidence="8"/>
<accession>A0A8E7EIL9</accession>
<evidence type="ECO:0000256" key="4">
    <source>
        <dbReference type="ARBA" id="ARBA00022741"/>
    </source>
</evidence>
<dbReference type="FunFam" id="3.40.50.300:FF:000425">
    <property type="entry name" value="Probable ABC transporter, ATP-binding subunit"/>
    <property type="match status" value="1"/>
</dbReference>
<evidence type="ECO:0000256" key="5">
    <source>
        <dbReference type="ARBA" id="ARBA00022840"/>
    </source>
</evidence>
<dbReference type="InterPro" id="IPR027417">
    <property type="entry name" value="P-loop_NTPase"/>
</dbReference>
<keyword evidence="4" id="KW-0547">Nucleotide-binding</keyword>
<evidence type="ECO:0000256" key="8">
    <source>
        <dbReference type="ARBA" id="ARBA00039025"/>
    </source>
</evidence>
<dbReference type="InterPro" id="IPR003439">
    <property type="entry name" value="ABC_transporter-like_ATP-bd"/>
</dbReference>
<evidence type="ECO:0000259" key="12">
    <source>
        <dbReference type="PROSITE" id="PS50893"/>
    </source>
</evidence>
<name>A0A8E7EIL9_9EURY</name>
<evidence type="ECO:0000313" key="14">
    <source>
        <dbReference type="Proteomes" id="UP000680656"/>
    </source>
</evidence>
<dbReference type="GO" id="GO:1901238">
    <property type="term" value="F:ABC-type tungstate transporter activity"/>
    <property type="evidence" value="ECO:0007669"/>
    <property type="project" value="UniProtKB-EC"/>
</dbReference>
<evidence type="ECO:0000313" key="13">
    <source>
        <dbReference type="EMBL" id="QVV88244.1"/>
    </source>
</evidence>
<feature type="domain" description="ABC transporter" evidence="12">
    <location>
        <begin position="18"/>
        <end position="252"/>
    </location>
</feature>
<dbReference type="GO" id="GO:0005524">
    <property type="term" value="F:ATP binding"/>
    <property type="evidence" value="ECO:0007669"/>
    <property type="project" value="UniProtKB-KW"/>
</dbReference>
<evidence type="ECO:0000256" key="9">
    <source>
        <dbReference type="ARBA" id="ARBA00041133"/>
    </source>
</evidence>
<dbReference type="SMART" id="SM00382">
    <property type="entry name" value="AAA"/>
    <property type="match status" value="1"/>
</dbReference>
<keyword evidence="3" id="KW-0500">Molybdenum</keyword>
<keyword evidence="2" id="KW-0813">Transport</keyword>
<dbReference type="Proteomes" id="UP000680656">
    <property type="component" value="Chromosome"/>
</dbReference>
<dbReference type="AlphaFoldDB" id="A0A8E7EIL9"/>
<dbReference type="InterPro" id="IPR050093">
    <property type="entry name" value="ABC_SmlMolc_Importer"/>
</dbReference>
<dbReference type="InterPro" id="IPR003593">
    <property type="entry name" value="AAA+_ATPase"/>
</dbReference>
<comment type="function">
    <text evidence="11">Part of the ABC transporter complex WtpABC involved in molybdate/tungstate import. Responsible for energy coupling to the transport system.</text>
</comment>
<dbReference type="InterPro" id="IPR017871">
    <property type="entry name" value="ABC_transporter-like_CS"/>
</dbReference>
<dbReference type="Pfam" id="PF00005">
    <property type="entry name" value="ABC_tran"/>
    <property type="match status" value="1"/>
</dbReference>
<dbReference type="RefSeq" id="WP_214419060.1">
    <property type="nucleotide sequence ID" value="NZ_CP075546.1"/>
</dbReference>
<evidence type="ECO:0000256" key="7">
    <source>
        <dbReference type="ARBA" id="ARBA00038781"/>
    </source>
</evidence>
<gene>
    <name evidence="13" type="ORF">KHC33_13040</name>
</gene>
<proteinExistence type="inferred from homology"/>
<reference evidence="13 14" key="1">
    <citation type="submission" date="2021-05" db="EMBL/GenBank/DDBJ databases">
        <title>A novel Methanospirillum isolate from a pyrite-forming mixed culture.</title>
        <authorList>
            <person name="Bunk B."/>
            <person name="Sproer C."/>
            <person name="Spring S."/>
            <person name="Pester M."/>
        </authorList>
    </citation>
    <scope>NUCLEOTIDE SEQUENCE [LARGE SCALE GENOMIC DNA]</scope>
    <source>
        <strain evidence="13 14">J.3.6.1-F.2.7.3</strain>
    </source>
</reference>
<comment type="subunit">
    <text evidence="7">The complex is composed of two ATP-binding proteins (WtpC), two transmembrane proteins (WtpB) and a solute-binding protein (WtpA).</text>
</comment>